<evidence type="ECO:0000313" key="1">
    <source>
        <dbReference type="EMBL" id="SOC26373.1"/>
    </source>
</evidence>
<accession>A0A285TSB9</accession>
<name>A0A285TSB9_9PROT</name>
<evidence type="ECO:0000313" key="2">
    <source>
        <dbReference type="Proteomes" id="UP000219068"/>
    </source>
</evidence>
<dbReference type="Proteomes" id="UP000219068">
    <property type="component" value="Unassembled WGS sequence"/>
</dbReference>
<dbReference type="EMBL" id="OBMM01000005">
    <property type="protein sequence ID" value="SOC26373.1"/>
    <property type="molecule type" value="Genomic_DNA"/>
</dbReference>
<gene>
    <name evidence="1" type="ORF">SAMN05428964_105105</name>
</gene>
<organism evidence="1 2">
    <name type="scientific">Thalassospira xiamenensis</name>
    <dbReference type="NCBI Taxonomy" id="220697"/>
    <lineage>
        <taxon>Bacteria</taxon>
        <taxon>Pseudomonadati</taxon>
        <taxon>Pseudomonadota</taxon>
        <taxon>Alphaproteobacteria</taxon>
        <taxon>Rhodospirillales</taxon>
        <taxon>Thalassospiraceae</taxon>
        <taxon>Thalassospira</taxon>
    </lineage>
</organism>
<protein>
    <submittedName>
        <fullName evidence="1">Uncharacterized protein</fullName>
    </submittedName>
</protein>
<dbReference type="AlphaFoldDB" id="A0A285TSB9"/>
<reference evidence="1 2" key="1">
    <citation type="submission" date="2017-08" db="EMBL/GenBank/DDBJ databases">
        <authorList>
            <person name="de Groot N.N."/>
        </authorList>
    </citation>
    <scope>NUCLEOTIDE SEQUENCE [LARGE SCALE GENOMIC DNA]</scope>
    <source>
        <strain evidence="1 2">USBA 78</strain>
    </source>
</reference>
<sequence length="467" mass="51277">MSDRQRGNFDEDFEILPSSVTGRVNSVNTIRRSNGDVVAIVSLRTEAKGGTSLQDVIVTDKGILGELNIDFSKPPYLPPHDKLVKFEVSSLGKGHLLATSMGVPEVLLSRETNVRVDGIGIIPAVARILARMSLASCVGQTRGLSGHSELCAQVAEKVTSSMRDYSRVRENKLGADAERHAMMNTLHDIKNGMERAIRIELAKNSLDERSLRQMQHVYDESQSLLTSLKEAVHEAHEDHNRVLSKSAAVKKLLPEFPAARRQAAAMVAWGAHQMVSNENTGGLHTDRLEKIKAHLAKSHQSDQEADRHIERALHLALRSLVVVERDVQQNKIMLDSIEVARANIATAIEWIGGEVPTFDSYEETRALVKRDAEAAVRKIVEEHAARDIDVQAVRNDEGAGIIAVHFANGDKLSVNKSGVIRMTDANDKLSLLQRPGETARHFVGGVPIGDKDAQEAFDKTHPVLSFG</sequence>
<dbReference type="RefSeq" id="WP_097052681.1">
    <property type="nucleotide sequence ID" value="NZ_OBMM01000005.1"/>
</dbReference>
<proteinExistence type="predicted"/>